<evidence type="ECO:0000313" key="1">
    <source>
        <dbReference type="EMBL" id="MFC0348936.1"/>
    </source>
</evidence>
<organism evidence="1 2">
    <name type="scientific">Undibacterium danionis</name>
    <dbReference type="NCBI Taxonomy" id="1812100"/>
    <lineage>
        <taxon>Bacteria</taxon>
        <taxon>Pseudomonadati</taxon>
        <taxon>Pseudomonadota</taxon>
        <taxon>Betaproteobacteria</taxon>
        <taxon>Burkholderiales</taxon>
        <taxon>Oxalobacteraceae</taxon>
        <taxon>Undibacterium</taxon>
    </lineage>
</organism>
<dbReference type="PIRSF" id="PIRSF029033">
    <property type="entry name" value="UCP029033"/>
    <property type="match status" value="1"/>
</dbReference>
<accession>A0ABV6IAT9</accession>
<dbReference type="InterPro" id="IPR016907">
    <property type="entry name" value="UCP029033"/>
</dbReference>
<sequence>MNKELSRSIMVLGLLLAVGLSAAAFIFGAQAKHIGAGRQSISVKGLAEKPVTADYAEWTIGVQVNAPTFAEALAKLRSSKPVLTQFLVKQGFEPAMQKEGNEEVEPNFVTERTKNGDMQQVQKGFNASQKIDVTSKDLNKMRLAHRAALQLRADGFPAQYATPQYLVSDLEGKKMSLIGAATENAQKRAEEFAKYGKVKVGAMRSASQGAFYILPIGAVVDANEYGGSYDKSSIEKIARVVVTIEFNIAQ</sequence>
<dbReference type="PANTHER" id="PTHR34387">
    <property type="entry name" value="SLR1258 PROTEIN"/>
    <property type="match status" value="1"/>
</dbReference>
<dbReference type="RefSeq" id="WP_390210193.1">
    <property type="nucleotide sequence ID" value="NZ_JBHLXJ010000003.1"/>
</dbReference>
<dbReference type="EMBL" id="JBHLXJ010000003">
    <property type="protein sequence ID" value="MFC0348936.1"/>
    <property type="molecule type" value="Genomic_DNA"/>
</dbReference>
<dbReference type="Gene3D" id="3.30.70.2970">
    <property type="entry name" value="Protein of unknown function (DUF541), domain 2"/>
    <property type="match status" value="1"/>
</dbReference>
<dbReference type="InterPro" id="IPR007497">
    <property type="entry name" value="SIMPL/DUF541"/>
</dbReference>
<protein>
    <submittedName>
        <fullName evidence="1">SIMPL domain-containing protein</fullName>
    </submittedName>
</protein>
<gene>
    <name evidence="1" type="ORF">ACFFJH_03880</name>
</gene>
<proteinExistence type="predicted"/>
<dbReference type="Proteomes" id="UP001589844">
    <property type="component" value="Unassembled WGS sequence"/>
</dbReference>
<evidence type="ECO:0000313" key="2">
    <source>
        <dbReference type="Proteomes" id="UP001589844"/>
    </source>
</evidence>
<keyword evidence="2" id="KW-1185">Reference proteome</keyword>
<dbReference type="Pfam" id="PF04402">
    <property type="entry name" value="SIMPL"/>
    <property type="match status" value="1"/>
</dbReference>
<dbReference type="PANTHER" id="PTHR34387:SF2">
    <property type="entry name" value="SLR1258 PROTEIN"/>
    <property type="match status" value="1"/>
</dbReference>
<dbReference type="Gene3D" id="3.30.110.170">
    <property type="entry name" value="Protein of unknown function (DUF541), domain 1"/>
    <property type="match status" value="1"/>
</dbReference>
<comment type="caution">
    <text evidence="1">The sequence shown here is derived from an EMBL/GenBank/DDBJ whole genome shotgun (WGS) entry which is preliminary data.</text>
</comment>
<reference evidence="1 2" key="1">
    <citation type="submission" date="2024-09" db="EMBL/GenBank/DDBJ databases">
        <authorList>
            <person name="Sun Q."/>
            <person name="Mori K."/>
        </authorList>
    </citation>
    <scope>NUCLEOTIDE SEQUENCE [LARGE SCALE GENOMIC DNA]</scope>
    <source>
        <strain evidence="1 2">CCM 8677</strain>
    </source>
</reference>
<name>A0ABV6IAT9_9BURK</name>
<dbReference type="InterPro" id="IPR052022">
    <property type="entry name" value="26kDa_periplasmic_antigen"/>
</dbReference>